<dbReference type="RefSeq" id="WP_014269069.1">
    <property type="nucleotide sequence ID" value="NC_016633.1"/>
</dbReference>
<dbReference type="InterPro" id="IPR029039">
    <property type="entry name" value="Flavoprotein-like_sf"/>
</dbReference>
<evidence type="ECO:0000313" key="2">
    <source>
        <dbReference type="Proteomes" id="UP000005632"/>
    </source>
</evidence>
<accession>G8QVI7</accession>
<dbReference type="HOGENOM" id="CLU_150070_0_0_12"/>
<dbReference type="AlphaFoldDB" id="G8QVI7"/>
<gene>
    <name evidence="1" type="ordered locus">SpiGrapes_0362</name>
</gene>
<dbReference type="SUPFAM" id="SSF52218">
    <property type="entry name" value="Flavoproteins"/>
    <property type="match status" value="1"/>
</dbReference>
<name>G8QVI7_SPHPG</name>
<dbReference type="KEGG" id="sgp:SpiGrapes_0362"/>
<dbReference type="Gene3D" id="3.40.50.360">
    <property type="match status" value="1"/>
</dbReference>
<evidence type="ECO:0000313" key="1">
    <source>
        <dbReference type="EMBL" id="AEV28220.1"/>
    </source>
</evidence>
<organism evidence="1 2">
    <name type="scientific">Sphaerochaeta pleomorpha (strain ATCC BAA-1885 / DSM 22778 / Grapes)</name>
    <dbReference type="NCBI Taxonomy" id="158190"/>
    <lineage>
        <taxon>Bacteria</taxon>
        <taxon>Pseudomonadati</taxon>
        <taxon>Spirochaetota</taxon>
        <taxon>Spirochaetia</taxon>
        <taxon>Spirochaetales</taxon>
        <taxon>Sphaerochaetaceae</taxon>
        <taxon>Sphaerochaeta</taxon>
    </lineage>
</organism>
<dbReference type="STRING" id="158190.SpiGrapes_0362"/>
<evidence type="ECO:0008006" key="3">
    <source>
        <dbReference type="Google" id="ProtNLM"/>
    </source>
</evidence>
<proteinExistence type="predicted"/>
<dbReference type="OrthoDB" id="360817at2"/>
<dbReference type="eggNOG" id="COG0716">
    <property type="taxonomic scope" value="Bacteria"/>
</dbReference>
<dbReference type="Proteomes" id="UP000005632">
    <property type="component" value="Chromosome"/>
</dbReference>
<keyword evidence="2" id="KW-1185">Reference proteome</keyword>
<reference evidence="1 2" key="1">
    <citation type="submission" date="2011-11" db="EMBL/GenBank/DDBJ databases">
        <title>Complete sequence of Spirochaeta sp. grapes.</title>
        <authorList>
            <consortium name="US DOE Joint Genome Institute"/>
            <person name="Lucas S."/>
            <person name="Han J."/>
            <person name="Lapidus A."/>
            <person name="Cheng J.-F."/>
            <person name="Goodwin L."/>
            <person name="Pitluck S."/>
            <person name="Peters L."/>
            <person name="Ovchinnikova G."/>
            <person name="Munk A.C."/>
            <person name="Detter J.C."/>
            <person name="Han C."/>
            <person name="Tapia R."/>
            <person name="Land M."/>
            <person name="Hauser L."/>
            <person name="Kyrpides N."/>
            <person name="Ivanova N."/>
            <person name="Pagani I."/>
            <person name="Ritalahtilisa K."/>
            <person name="Loeffler F."/>
            <person name="Woyke T."/>
        </authorList>
    </citation>
    <scope>NUCLEOTIDE SEQUENCE [LARGE SCALE GENOMIC DNA]</scope>
    <source>
        <strain evidence="2">ATCC BAA-1885 / DSM 22778 / Grapes</strain>
    </source>
</reference>
<dbReference type="EMBL" id="CP003155">
    <property type="protein sequence ID" value="AEV28220.1"/>
    <property type="molecule type" value="Genomic_DNA"/>
</dbReference>
<protein>
    <recommendedName>
        <fullName evidence="3">Flavodoxin-like domain-containing protein</fullName>
    </recommendedName>
</protein>
<sequence>MKVCVLYAPATKENGKIKEIANSLSEGIASQGHQVDVFDMSLENGKIVSYYDYLVVGTETNTFFGGKIPPVVASFLKSAGSISGKRCLAFVTKGGVRSMKTLQALMKTMESEGMYLKKSELITKSDYAKAVGKHLKVSI</sequence>